<protein>
    <recommendedName>
        <fullName evidence="4">Vacuolar protein-sorting-associated protein 46</fullName>
    </recommendedName>
</protein>
<dbReference type="GO" id="GO:0006623">
    <property type="term" value="P:protein targeting to vacuole"/>
    <property type="evidence" value="ECO:0007669"/>
    <property type="project" value="EnsemblFungi"/>
</dbReference>
<sequence>MSGLENSLFQLKFTTKQLNRQAIKAGKEEQAERNKVKKAMVQGNNEIAQLYAQNAIRKSTEKLNLLKLASRIDAVASRIQTAVTMRTVTGNMTNVIKGMDRAMQTMNLERISLVMDKFEQQFEDLDSATNYYENVTNDMNAVQQPQEEVDLLMSKIADEAGLEMRQNLNETKVEPSAVEDVRVKTSEEQEDKLTERLRALRN</sequence>
<feature type="region of interest" description="Disordered" evidence="1">
    <location>
        <begin position="175"/>
        <end position="202"/>
    </location>
</feature>
<evidence type="ECO:0000313" key="2">
    <source>
        <dbReference type="EMBL" id="CDK29135.1"/>
    </source>
</evidence>
<accession>W6MXM2</accession>
<evidence type="ECO:0000313" key="3">
    <source>
        <dbReference type="Proteomes" id="UP000019384"/>
    </source>
</evidence>
<keyword evidence="3" id="KW-1185">Reference proteome</keyword>
<feature type="compositionally biased region" description="Basic and acidic residues" evidence="1">
    <location>
        <begin position="179"/>
        <end position="202"/>
    </location>
</feature>
<dbReference type="AlphaFoldDB" id="W6MXM2"/>
<proteinExistence type="predicted"/>
<dbReference type="GO" id="GO:0005770">
    <property type="term" value="C:late endosome"/>
    <property type="evidence" value="ECO:0007669"/>
    <property type="project" value="EnsemblFungi"/>
</dbReference>
<dbReference type="GeneID" id="34522512"/>
<dbReference type="GO" id="GO:0032511">
    <property type="term" value="P:late endosome to vacuole transport via multivesicular body sorting pathway"/>
    <property type="evidence" value="ECO:0007669"/>
    <property type="project" value="EnsemblFungi"/>
</dbReference>
<dbReference type="RefSeq" id="XP_022461124.1">
    <property type="nucleotide sequence ID" value="XM_022606276.1"/>
</dbReference>
<reference evidence="2" key="2">
    <citation type="submission" date="2014-02" db="EMBL/GenBank/DDBJ databases">
        <title>Complete DNA sequence of /Kuraishia capsulata/ illustrates novel genomic features among budding yeasts (/Saccharomycotina/).</title>
        <authorList>
            <person name="Morales L."/>
            <person name="Noel B."/>
            <person name="Porcel B."/>
            <person name="Marcet-Houben M."/>
            <person name="Hullo M-F."/>
            <person name="Sacerdot C."/>
            <person name="Tekaia F."/>
            <person name="Leh-Louis V."/>
            <person name="Despons L."/>
            <person name="Khanna V."/>
            <person name="Aury J-M."/>
            <person name="Barbe V."/>
            <person name="Couloux A."/>
            <person name="Labadie K."/>
            <person name="Pelletier E."/>
            <person name="Souciet J-L."/>
            <person name="Boekhout T."/>
            <person name="Gabaldon T."/>
            <person name="Wincker P."/>
            <person name="Dujon B."/>
        </authorList>
    </citation>
    <scope>NUCLEOTIDE SEQUENCE</scope>
    <source>
        <strain evidence="2">CBS 1993</strain>
    </source>
</reference>
<dbReference type="Proteomes" id="UP000019384">
    <property type="component" value="Unassembled WGS sequence"/>
</dbReference>
<dbReference type="GO" id="GO:1904902">
    <property type="term" value="P:ESCRT III complex assembly"/>
    <property type="evidence" value="ECO:0007669"/>
    <property type="project" value="EnsemblFungi"/>
</dbReference>
<dbReference type="STRING" id="1382522.W6MXM2"/>
<dbReference type="PANTHER" id="PTHR10476">
    <property type="entry name" value="CHARGED MULTIVESICULAR BODY PROTEIN"/>
    <property type="match status" value="1"/>
</dbReference>
<dbReference type="Pfam" id="PF03357">
    <property type="entry name" value="Snf7"/>
    <property type="match status" value="1"/>
</dbReference>
<evidence type="ECO:0008006" key="4">
    <source>
        <dbReference type="Google" id="ProtNLM"/>
    </source>
</evidence>
<dbReference type="InterPro" id="IPR005024">
    <property type="entry name" value="Snf7_fam"/>
</dbReference>
<dbReference type="Gene3D" id="6.10.140.1230">
    <property type="match status" value="1"/>
</dbReference>
<evidence type="ECO:0000256" key="1">
    <source>
        <dbReference type="SAM" id="MobiDB-lite"/>
    </source>
</evidence>
<name>W6MXM2_9ASCO</name>
<reference evidence="2" key="1">
    <citation type="submission" date="2013-12" db="EMBL/GenBank/DDBJ databases">
        <authorList>
            <person name="Genoscope - CEA"/>
        </authorList>
    </citation>
    <scope>NUCLEOTIDE SEQUENCE</scope>
    <source>
        <strain evidence="2">CBS 1993</strain>
    </source>
</reference>
<gene>
    <name evidence="2" type="ORF">KUCA_T00005122001</name>
</gene>
<dbReference type="OrthoDB" id="10266568at2759"/>
<organism evidence="2 3">
    <name type="scientific">Kuraishia capsulata CBS 1993</name>
    <dbReference type="NCBI Taxonomy" id="1382522"/>
    <lineage>
        <taxon>Eukaryota</taxon>
        <taxon>Fungi</taxon>
        <taxon>Dikarya</taxon>
        <taxon>Ascomycota</taxon>
        <taxon>Saccharomycotina</taxon>
        <taxon>Pichiomycetes</taxon>
        <taxon>Pichiales</taxon>
        <taxon>Pichiaceae</taxon>
        <taxon>Kuraishia</taxon>
    </lineage>
</organism>
<dbReference type="HOGENOM" id="CLU_080826_0_0_1"/>
<dbReference type="EMBL" id="HG793130">
    <property type="protein sequence ID" value="CDK29135.1"/>
    <property type="molecule type" value="Genomic_DNA"/>
</dbReference>